<organism evidence="1 2">
    <name type="scientific">Candidatus Curtissbacteria bacterium RIFCSPHIGHO2_02_FULL_40_16b</name>
    <dbReference type="NCBI Taxonomy" id="1797714"/>
    <lineage>
        <taxon>Bacteria</taxon>
        <taxon>Candidatus Curtissiibacteriota</taxon>
    </lineage>
</organism>
<comment type="caution">
    <text evidence="1">The sequence shown here is derived from an EMBL/GenBank/DDBJ whole genome shotgun (WGS) entry which is preliminary data.</text>
</comment>
<evidence type="ECO:0000313" key="1">
    <source>
        <dbReference type="EMBL" id="OGD88922.1"/>
    </source>
</evidence>
<sequence length="327" mass="36018">MGREPSWKQHQDKSKLKNLLAVFITVTLLFVIANGIAKGFSLKNSISDSQWDSKSSFTVAVDSLNPSVFIFKPDSKSIVVLALAGDVLYETGSFNTPLEKISSVIDKTGGELTSSLSQTYGTKIDNFIKLGEKSEIEKDSAQKMFIDFASVTTPFKILTSGYSNNISSTNITRIDAFKLWWQLKGASANSLKFADLSSYQEEIINKENAQVLGADTASLHRIISEYMDNFEVIEEAKNIRMRNGSRNTDAGRLASLFVASVGGKVIDVSEGDSRQDKTQIVAADKNSYTASYLAKIFDCDITEAKNFKDEGEIMVIIGSDFASKYFK</sequence>
<name>A0A1F5GAL2_9BACT</name>
<accession>A0A1F5GAL2</accession>
<protein>
    <recommendedName>
        <fullName evidence="3">LytR/CpsA/Psr regulator C-terminal domain-containing protein</fullName>
    </recommendedName>
</protein>
<dbReference type="AlphaFoldDB" id="A0A1F5GAL2"/>
<dbReference type="EMBL" id="MFBD01000016">
    <property type="protein sequence ID" value="OGD88922.1"/>
    <property type="molecule type" value="Genomic_DNA"/>
</dbReference>
<reference evidence="1 2" key="1">
    <citation type="journal article" date="2016" name="Nat. Commun.">
        <title>Thousands of microbial genomes shed light on interconnected biogeochemical processes in an aquifer system.</title>
        <authorList>
            <person name="Anantharaman K."/>
            <person name="Brown C.T."/>
            <person name="Hug L.A."/>
            <person name="Sharon I."/>
            <person name="Castelle C.J."/>
            <person name="Probst A.J."/>
            <person name="Thomas B.C."/>
            <person name="Singh A."/>
            <person name="Wilkins M.J."/>
            <person name="Karaoz U."/>
            <person name="Brodie E.L."/>
            <person name="Williams K.H."/>
            <person name="Hubbard S.S."/>
            <person name="Banfield J.F."/>
        </authorList>
    </citation>
    <scope>NUCLEOTIDE SEQUENCE [LARGE SCALE GENOMIC DNA]</scope>
</reference>
<gene>
    <name evidence="1" type="ORF">A3D04_01860</name>
</gene>
<evidence type="ECO:0008006" key="3">
    <source>
        <dbReference type="Google" id="ProtNLM"/>
    </source>
</evidence>
<proteinExistence type="predicted"/>
<dbReference type="Proteomes" id="UP000177369">
    <property type="component" value="Unassembled WGS sequence"/>
</dbReference>
<evidence type="ECO:0000313" key="2">
    <source>
        <dbReference type="Proteomes" id="UP000177369"/>
    </source>
</evidence>